<gene>
    <name evidence="1" type="ORF">H8923_05320</name>
</gene>
<dbReference type="RefSeq" id="WP_153924310.1">
    <property type="nucleotide sequence ID" value="NZ_JACRWE010000002.1"/>
</dbReference>
<organism evidence="1 2">
    <name type="scientific">Romboutsia faecis</name>
    <dbReference type="NCBI Taxonomy" id="2764597"/>
    <lineage>
        <taxon>Bacteria</taxon>
        <taxon>Bacillati</taxon>
        <taxon>Bacillota</taxon>
        <taxon>Clostridia</taxon>
        <taxon>Peptostreptococcales</taxon>
        <taxon>Peptostreptococcaceae</taxon>
        <taxon>Romboutsia</taxon>
    </lineage>
</organism>
<dbReference type="Proteomes" id="UP000609849">
    <property type="component" value="Unassembled WGS sequence"/>
</dbReference>
<proteinExistence type="predicted"/>
<comment type="caution">
    <text evidence="1">The sequence shown here is derived from an EMBL/GenBank/DDBJ whole genome shotgun (WGS) entry which is preliminary data.</text>
</comment>
<dbReference type="EMBL" id="JACRWE010000002">
    <property type="protein sequence ID" value="MBC5996175.1"/>
    <property type="molecule type" value="Genomic_DNA"/>
</dbReference>
<reference evidence="1 2" key="1">
    <citation type="submission" date="2020-08" db="EMBL/GenBank/DDBJ databases">
        <authorList>
            <person name="Liu C."/>
            <person name="Sun Q."/>
        </authorList>
    </citation>
    <scope>NUCLEOTIDE SEQUENCE [LARGE SCALE GENOMIC DNA]</scope>
    <source>
        <strain evidence="1 2">NSJ-18</strain>
    </source>
</reference>
<evidence type="ECO:0000313" key="2">
    <source>
        <dbReference type="Proteomes" id="UP000609849"/>
    </source>
</evidence>
<evidence type="ECO:0000313" key="1">
    <source>
        <dbReference type="EMBL" id="MBC5996175.1"/>
    </source>
</evidence>
<name>A0ABR7JMN6_9FIRM</name>
<sequence>MNIREGDYRMFEIYAREYKKRVSSKKMNKLDYLEAKMMEISKILTPYVIEFCRLDMEFKNNSKELPDPIKYFIINGKILNPYDYITNTKWEGYWKRCTGKDMEYFISYLEYPIMYSNHEKYIASGKNIVNIFKSETGFEKTPYSIICAENLNKTYFK</sequence>
<protein>
    <submittedName>
        <fullName evidence="1">Uncharacterized protein</fullName>
    </submittedName>
</protein>
<accession>A0ABR7JMN6</accession>
<keyword evidence="2" id="KW-1185">Reference proteome</keyword>